<feature type="region of interest" description="Disordered" evidence="1">
    <location>
        <begin position="1"/>
        <end position="22"/>
    </location>
</feature>
<dbReference type="EMBL" id="CAJNOR010014501">
    <property type="protein sequence ID" value="CAF1678510.1"/>
    <property type="molecule type" value="Genomic_DNA"/>
</dbReference>
<organism evidence="2 3">
    <name type="scientific">Adineta ricciae</name>
    <name type="common">Rotifer</name>
    <dbReference type="NCBI Taxonomy" id="249248"/>
    <lineage>
        <taxon>Eukaryota</taxon>
        <taxon>Metazoa</taxon>
        <taxon>Spiralia</taxon>
        <taxon>Gnathifera</taxon>
        <taxon>Rotifera</taxon>
        <taxon>Eurotatoria</taxon>
        <taxon>Bdelloidea</taxon>
        <taxon>Adinetida</taxon>
        <taxon>Adinetidae</taxon>
        <taxon>Adineta</taxon>
    </lineage>
</organism>
<evidence type="ECO:0000256" key="1">
    <source>
        <dbReference type="SAM" id="MobiDB-lite"/>
    </source>
</evidence>
<feature type="region of interest" description="Disordered" evidence="1">
    <location>
        <begin position="94"/>
        <end position="123"/>
    </location>
</feature>
<feature type="non-terminal residue" evidence="2">
    <location>
        <position position="301"/>
    </location>
</feature>
<name>A0A816GRE5_ADIRI</name>
<dbReference type="Proteomes" id="UP000663828">
    <property type="component" value="Unassembled WGS sequence"/>
</dbReference>
<sequence>KQSHEKTNSQIESIPLVNERASRAGSDVNEEDTLILNHNAAASAEMSVDPVMTTNTSDGILFGPYIGHDDSLPESFIVQPRTTIDFVGDAIQMKTTKQKRKSEDRRSCRKKSKSSDGSTEVPAERRELLNTYLNRLTQHVSTVNGSPTKYSLMIAKPDDCTDVSTHHHMLKNHNNDLPAFDGNKLVVASCSNKIIQKRISPACIFEEMVPDAKRRRFLINSECDAEASKNDNMEFSSHADPAMAQLAGKFSLSMDLWSSTAVDDFQSTVDDDSCDGIFLVEVTDEEMNKFWDTLPKEFGGF</sequence>
<feature type="non-terminal residue" evidence="2">
    <location>
        <position position="1"/>
    </location>
</feature>
<accession>A0A816GRE5</accession>
<evidence type="ECO:0000313" key="2">
    <source>
        <dbReference type="EMBL" id="CAF1678510.1"/>
    </source>
</evidence>
<reference evidence="2" key="1">
    <citation type="submission" date="2021-02" db="EMBL/GenBank/DDBJ databases">
        <authorList>
            <person name="Nowell W R."/>
        </authorList>
    </citation>
    <scope>NUCLEOTIDE SEQUENCE</scope>
</reference>
<evidence type="ECO:0000313" key="3">
    <source>
        <dbReference type="Proteomes" id="UP000663828"/>
    </source>
</evidence>
<gene>
    <name evidence="2" type="ORF">XAT740_LOCUS60082</name>
</gene>
<proteinExistence type="predicted"/>
<comment type="caution">
    <text evidence="2">The sequence shown here is derived from an EMBL/GenBank/DDBJ whole genome shotgun (WGS) entry which is preliminary data.</text>
</comment>
<dbReference type="AlphaFoldDB" id="A0A816GRE5"/>
<keyword evidence="3" id="KW-1185">Reference proteome</keyword>
<protein>
    <submittedName>
        <fullName evidence="2">Uncharacterized protein</fullName>
    </submittedName>
</protein>